<dbReference type="AlphaFoldDB" id="A0A3P6CDJ3"/>
<protein>
    <submittedName>
        <fullName evidence="1">Uncharacterized protein</fullName>
    </submittedName>
</protein>
<sequence>MINLTYKKVKSSSHSITLINSVSSMWFLITGQAIDGYSEQDDEIRFFGLW</sequence>
<accession>A0A3P6CDJ3</accession>
<organism evidence="1">
    <name type="scientific">Brassica oleracea</name>
    <name type="common">Wild cabbage</name>
    <dbReference type="NCBI Taxonomy" id="3712"/>
    <lineage>
        <taxon>Eukaryota</taxon>
        <taxon>Viridiplantae</taxon>
        <taxon>Streptophyta</taxon>
        <taxon>Embryophyta</taxon>
        <taxon>Tracheophyta</taxon>
        <taxon>Spermatophyta</taxon>
        <taxon>Magnoliopsida</taxon>
        <taxon>eudicotyledons</taxon>
        <taxon>Gunneridae</taxon>
        <taxon>Pentapetalae</taxon>
        <taxon>rosids</taxon>
        <taxon>malvids</taxon>
        <taxon>Brassicales</taxon>
        <taxon>Brassicaceae</taxon>
        <taxon>Brassiceae</taxon>
        <taxon>Brassica</taxon>
    </lineage>
</organism>
<proteinExistence type="predicted"/>
<dbReference type="EMBL" id="LR031873">
    <property type="protein sequence ID" value="VDD13486.1"/>
    <property type="molecule type" value="Genomic_DNA"/>
</dbReference>
<reference evidence="1" key="1">
    <citation type="submission" date="2018-11" db="EMBL/GenBank/DDBJ databases">
        <authorList>
            <consortium name="Genoscope - CEA"/>
            <person name="William W."/>
        </authorList>
    </citation>
    <scope>NUCLEOTIDE SEQUENCE</scope>
</reference>
<name>A0A3P6CDJ3_BRAOL</name>
<evidence type="ECO:0000313" key="1">
    <source>
        <dbReference type="EMBL" id="VDD13486.1"/>
    </source>
</evidence>
<gene>
    <name evidence="1" type="ORF">BOLC4T27177H</name>
</gene>